<evidence type="ECO:0000256" key="2">
    <source>
        <dbReference type="ARBA" id="ARBA00022676"/>
    </source>
</evidence>
<protein>
    <submittedName>
        <fullName evidence="6">Glycosyltransferase family 2 protein</fullName>
    </submittedName>
</protein>
<dbReference type="EMBL" id="PRDL01000001">
    <property type="protein sequence ID" value="MBE8716043.1"/>
    <property type="molecule type" value="Genomic_DNA"/>
</dbReference>
<sequence length="383" mass="43136">MEIIFWISALLVIYIYAGYPLLLKVLPAHKPGIQIAPSEPPKVTVLIAAYNEAAHIEATIRNKLDQQYPADHLNIIVISDESTDGTDDIVQTIAAEDKRVSLIRQSPRQGKTSALNLAMASVHSDIVIFSDANSIYHPDAVHNLVECFQDQSVGYVTGKMIYVTTEGKVAGDGCSAYMKYENLLRRLETRVSSVVGVDGGIDAIRRDLYQNMQADQLPDFVQPLKVVTQGKRVVYCEKALLNEEILEDDQKEFNMRVRVSLRAYWAMADMRHLFNPKHYGVFSLQLISHKFLRYLAFIPLIIAFISNGFITGNDPFYAFTYAVQILFYGAAAWAALSGSSHHKLLKLPHYFCLINIASLIAFIRYSRGEKIVMWKPRGGQETR</sequence>
<dbReference type="PANTHER" id="PTHR43630">
    <property type="entry name" value="POLY-BETA-1,6-N-ACETYL-D-GLUCOSAMINE SYNTHASE"/>
    <property type="match status" value="1"/>
</dbReference>
<evidence type="ECO:0000256" key="3">
    <source>
        <dbReference type="ARBA" id="ARBA00022679"/>
    </source>
</evidence>
<feature type="domain" description="Glycosyltransferase 2-like" evidence="5">
    <location>
        <begin position="44"/>
        <end position="169"/>
    </location>
</feature>
<feature type="transmembrane region" description="Helical" evidence="4">
    <location>
        <begin position="6"/>
        <end position="26"/>
    </location>
</feature>
<evidence type="ECO:0000256" key="1">
    <source>
        <dbReference type="ARBA" id="ARBA00006739"/>
    </source>
</evidence>
<comment type="similarity">
    <text evidence="1">Belongs to the glycosyltransferase 2 family.</text>
</comment>
<dbReference type="PANTHER" id="PTHR43630:SF1">
    <property type="entry name" value="POLY-BETA-1,6-N-ACETYL-D-GLUCOSAMINE SYNTHASE"/>
    <property type="match status" value="1"/>
</dbReference>
<evidence type="ECO:0000313" key="7">
    <source>
        <dbReference type="Proteomes" id="UP000652567"/>
    </source>
</evidence>
<comment type="caution">
    <text evidence="6">The sequence shown here is derived from an EMBL/GenBank/DDBJ whole genome shotgun (WGS) entry which is preliminary data.</text>
</comment>
<keyword evidence="7" id="KW-1185">Reference proteome</keyword>
<dbReference type="InterPro" id="IPR001173">
    <property type="entry name" value="Glyco_trans_2-like"/>
</dbReference>
<evidence type="ECO:0000259" key="5">
    <source>
        <dbReference type="Pfam" id="PF00535"/>
    </source>
</evidence>
<dbReference type="SUPFAM" id="SSF53448">
    <property type="entry name" value="Nucleotide-diphospho-sugar transferases"/>
    <property type="match status" value="1"/>
</dbReference>
<feature type="transmembrane region" description="Helical" evidence="4">
    <location>
        <begin position="347"/>
        <end position="365"/>
    </location>
</feature>
<evidence type="ECO:0000256" key="4">
    <source>
        <dbReference type="SAM" id="Phobius"/>
    </source>
</evidence>
<feature type="transmembrane region" description="Helical" evidence="4">
    <location>
        <begin position="316"/>
        <end position="335"/>
    </location>
</feature>
<feature type="transmembrane region" description="Helical" evidence="4">
    <location>
        <begin position="291"/>
        <end position="310"/>
    </location>
</feature>
<dbReference type="RefSeq" id="WP_193906837.1">
    <property type="nucleotide sequence ID" value="NZ_PRDL01000001.1"/>
</dbReference>
<dbReference type="GO" id="GO:0016757">
    <property type="term" value="F:glycosyltransferase activity"/>
    <property type="evidence" value="ECO:0007669"/>
    <property type="project" value="UniProtKB-KW"/>
</dbReference>
<keyword evidence="4" id="KW-0812">Transmembrane</keyword>
<dbReference type="Pfam" id="PF00535">
    <property type="entry name" value="Glycos_transf_2"/>
    <property type="match status" value="1"/>
</dbReference>
<organism evidence="6 7">
    <name type="scientific">Cellvibrio polysaccharolyticus</name>
    <dbReference type="NCBI Taxonomy" id="2082724"/>
    <lineage>
        <taxon>Bacteria</taxon>
        <taxon>Pseudomonadati</taxon>
        <taxon>Pseudomonadota</taxon>
        <taxon>Gammaproteobacteria</taxon>
        <taxon>Cellvibrionales</taxon>
        <taxon>Cellvibrionaceae</taxon>
        <taxon>Cellvibrio</taxon>
    </lineage>
</organism>
<dbReference type="CDD" id="cd06439">
    <property type="entry name" value="CESA_like_1"/>
    <property type="match status" value="1"/>
</dbReference>
<keyword evidence="4" id="KW-1133">Transmembrane helix</keyword>
<proteinExistence type="inferred from homology"/>
<accession>A0A928V1F8</accession>
<dbReference type="AlphaFoldDB" id="A0A928V1F8"/>
<name>A0A928V1F8_9GAMM</name>
<keyword evidence="3" id="KW-0808">Transferase</keyword>
<reference evidence="6" key="1">
    <citation type="submission" date="2018-07" db="EMBL/GenBank/DDBJ databases">
        <title>Genome assembly of strain Ka43.</title>
        <authorList>
            <person name="Kukolya J."/>
            <person name="Nagy I."/>
            <person name="Horvath B."/>
            <person name="Toth A."/>
        </authorList>
    </citation>
    <scope>NUCLEOTIDE SEQUENCE</scope>
    <source>
        <strain evidence="6">KB43</strain>
    </source>
</reference>
<dbReference type="Proteomes" id="UP000652567">
    <property type="component" value="Unassembled WGS sequence"/>
</dbReference>
<keyword evidence="4" id="KW-0472">Membrane</keyword>
<gene>
    <name evidence="6" type="ORF">C4F51_02440</name>
</gene>
<dbReference type="InterPro" id="IPR029044">
    <property type="entry name" value="Nucleotide-diphossugar_trans"/>
</dbReference>
<evidence type="ECO:0000313" key="6">
    <source>
        <dbReference type="EMBL" id="MBE8716043.1"/>
    </source>
</evidence>
<dbReference type="Gene3D" id="3.90.550.10">
    <property type="entry name" value="Spore Coat Polysaccharide Biosynthesis Protein SpsA, Chain A"/>
    <property type="match status" value="1"/>
</dbReference>
<keyword evidence="2" id="KW-0328">Glycosyltransferase</keyword>